<name>A0ABV6IID8_9BURK</name>
<comment type="caution">
    <text evidence="7">The sequence shown here is derived from an EMBL/GenBank/DDBJ whole genome shotgun (WGS) entry which is preliminary data.</text>
</comment>
<protein>
    <submittedName>
        <fullName evidence="7">Dyp-type peroxidase</fullName>
        <ecNumber evidence="7">1.11.1.-</ecNumber>
    </submittedName>
</protein>
<comment type="cofactor">
    <cofactor evidence="1">
        <name>heme b</name>
        <dbReference type="ChEBI" id="CHEBI:60344"/>
    </cofactor>
</comment>
<evidence type="ECO:0000256" key="1">
    <source>
        <dbReference type="ARBA" id="ARBA00001970"/>
    </source>
</evidence>
<evidence type="ECO:0000256" key="3">
    <source>
        <dbReference type="ARBA" id="ARBA00022723"/>
    </source>
</evidence>
<dbReference type="Proteomes" id="UP001589844">
    <property type="component" value="Unassembled WGS sequence"/>
</dbReference>
<evidence type="ECO:0000256" key="5">
    <source>
        <dbReference type="ARBA" id="ARBA00023004"/>
    </source>
</evidence>
<proteinExistence type="predicted"/>
<dbReference type="SUPFAM" id="SSF54909">
    <property type="entry name" value="Dimeric alpha+beta barrel"/>
    <property type="match status" value="1"/>
</dbReference>
<dbReference type="PROSITE" id="PS51404">
    <property type="entry name" value="DYP_PEROXIDASE"/>
    <property type="match status" value="1"/>
</dbReference>
<keyword evidence="8" id="KW-1185">Reference proteome</keyword>
<keyword evidence="2 7" id="KW-0575">Peroxidase</keyword>
<evidence type="ECO:0000313" key="7">
    <source>
        <dbReference type="EMBL" id="MFC0351605.1"/>
    </source>
</evidence>
<dbReference type="InterPro" id="IPR048328">
    <property type="entry name" value="Dyp_perox_C"/>
</dbReference>
<dbReference type="InterPro" id="IPR006314">
    <property type="entry name" value="Dyp_peroxidase"/>
</dbReference>
<dbReference type="Pfam" id="PF20628">
    <property type="entry name" value="Dyp_perox_C"/>
    <property type="match status" value="1"/>
</dbReference>
<dbReference type="EC" id="1.11.1.-" evidence="7"/>
<keyword evidence="4 7" id="KW-0560">Oxidoreductase</keyword>
<evidence type="ECO:0000256" key="2">
    <source>
        <dbReference type="ARBA" id="ARBA00022559"/>
    </source>
</evidence>
<dbReference type="PANTHER" id="PTHR30521">
    <property type="entry name" value="DEFERROCHELATASE/PEROXIDASE"/>
    <property type="match status" value="1"/>
</dbReference>
<organism evidence="7 8">
    <name type="scientific">Undibacterium danionis</name>
    <dbReference type="NCBI Taxonomy" id="1812100"/>
    <lineage>
        <taxon>Bacteria</taxon>
        <taxon>Pseudomonadati</taxon>
        <taxon>Pseudomonadota</taxon>
        <taxon>Betaproteobacteria</taxon>
        <taxon>Burkholderiales</taxon>
        <taxon>Oxalobacteraceae</taxon>
        <taxon>Undibacterium</taxon>
    </lineage>
</organism>
<gene>
    <name evidence="7" type="ORF">ACFFJH_17415</name>
</gene>
<accession>A0ABV6IID8</accession>
<sequence>MTHFQTGLLAPIPSHAMYLHFYCLPSSTEQQIKQTLSQLSSFTSQHDIVVGLASLLLERLGVSIPGLRAFPELSNQVVEIVRPNYDLWCWLRVAERGELVQALQQIQTLLSPVFKLSLQVDAFQYQSGRDLTGYEDGTENPQDAAAISAAILSSDNPQLHGSSFVAIQQWQHNFAQFNSMSSHAQDHMIGRRRLDNEELEDAPESAHVKRTAQENFEPEAFVVRRSMPWMRDDQAGLYFVAFGHSFDAFEAQFRKMLGLEDHISDALFQFSKPLNNAYFWCPPIQQGRLNLSALGI</sequence>
<dbReference type="GO" id="GO:0004601">
    <property type="term" value="F:peroxidase activity"/>
    <property type="evidence" value="ECO:0007669"/>
    <property type="project" value="UniProtKB-KW"/>
</dbReference>
<reference evidence="7 8" key="1">
    <citation type="submission" date="2024-09" db="EMBL/GenBank/DDBJ databases">
        <authorList>
            <person name="Sun Q."/>
            <person name="Mori K."/>
        </authorList>
    </citation>
    <scope>NUCLEOTIDE SEQUENCE [LARGE SCALE GENOMIC DNA]</scope>
    <source>
        <strain evidence="7 8">CCM 8677</strain>
    </source>
</reference>
<keyword evidence="5" id="KW-0408">Iron</keyword>
<dbReference type="InterPro" id="IPR011008">
    <property type="entry name" value="Dimeric_a/b-barrel"/>
</dbReference>
<evidence type="ECO:0000313" key="8">
    <source>
        <dbReference type="Proteomes" id="UP001589844"/>
    </source>
</evidence>
<dbReference type="PANTHER" id="PTHR30521:SF0">
    <property type="entry name" value="DYP-TYPE PEROXIDASE FAMILY PROTEIN"/>
    <property type="match status" value="1"/>
</dbReference>
<evidence type="ECO:0000259" key="6">
    <source>
        <dbReference type="Pfam" id="PF20628"/>
    </source>
</evidence>
<dbReference type="RefSeq" id="WP_390214216.1">
    <property type="nucleotide sequence ID" value="NZ_JBHLXJ010000018.1"/>
</dbReference>
<keyword evidence="3" id="KW-0479">Metal-binding</keyword>
<dbReference type="EMBL" id="JBHLXJ010000018">
    <property type="protein sequence ID" value="MFC0351605.1"/>
    <property type="molecule type" value="Genomic_DNA"/>
</dbReference>
<evidence type="ECO:0000256" key="4">
    <source>
        <dbReference type="ARBA" id="ARBA00023002"/>
    </source>
</evidence>
<feature type="domain" description="Dyp-type peroxidase C-terminal" evidence="6">
    <location>
        <begin position="129"/>
        <end position="285"/>
    </location>
</feature>
<dbReference type="NCBIfam" id="TIGR01413">
    <property type="entry name" value="Dyp_perox_fam"/>
    <property type="match status" value="1"/>
</dbReference>